<dbReference type="InterPro" id="IPR018300">
    <property type="entry name" value="Aminotrans_IV_CS"/>
</dbReference>
<dbReference type="InterPro" id="IPR043132">
    <property type="entry name" value="BCAT-like_C"/>
</dbReference>
<dbReference type="InterPro" id="IPR015890">
    <property type="entry name" value="Chorismate_C"/>
</dbReference>
<dbReference type="SUPFAM" id="SSF56752">
    <property type="entry name" value="D-aminoacid aminotransferase-like PLP-dependent enzymes"/>
    <property type="match status" value="1"/>
</dbReference>
<dbReference type="Gene3D" id="3.30.470.10">
    <property type="match status" value="1"/>
</dbReference>
<dbReference type="PRINTS" id="PR00095">
    <property type="entry name" value="ANTSNTHASEI"/>
</dbReference>
<dbReference type="InterPro" id="IPR036038">
    <property type="entry name" value="Aminotransferase-like"/>
</dbReference>
<dbReference type="GO" id="GO:0046820">
    <property type="term" value="F:4-amino-4-deoxychorismate synthase activity"/>
    <property type="evidence" value="ECO:0007669"/>
    <property type="project" value="UniProtKB-EC"/>
</dbReference>
<dbReference type="PANTHER" id="PTHR11236:SF50">
    <property type="entry name" value="AMINODEOXYCHORISMATE SYNTHASE COMPONENT 1"/>
    <property type="match status" value="1"/>
</dbReference>
<dbReference type="Pfam" id="PF01063">
    <property type="entry name" value="Aminotran_4"/>
    <property type="match status" value="1"/>
</dbReference>
<dbReference type="InterPro" id="IPR043131">
    <property type="entry name" value="BCAT-like_N"/>
</dbReference>
<evidence type="ECO:0000256" key="3">
    <source>
        <dbReference type="ARBA" id="ARBA00014472"/>
    </source>
</evidence>
<keyword evidence="8" id="KW-0032">Aminotransferase</keyword>
<dbReference type="PANTHER" id="PTHR11236">
    <property type="entry name" value="AMINOBENZOATE/ANTHRANILATE SYNTHASE"/>
    <property type="match status" value="1"/>
</dbReference>
<dbReference type="EMBL" id="JBHSML010000003">
    <property type="protein sequence ID" value="MFC5515845.1"/>
    <property type="molecule type" value="Genomic_DNA"/>
</dbReference>
<evidence type="ECO:0000256" key="2">
    <source>
        <dbReference type="ARBA" id="ARBA00009320"/>
    </source>
</evidence>
<feature type="domain" description="Chorismate-utilising enzyme C-terminal" evidence="7">
    <location>
        <begin position="131"/>
        <end position="380"/>
    </location>
</feature>
<evidence type="ECO:0000256" key="4">
    <source>
        <dbReference type="ARBA" id="ARBA00022898"/>
    </source>
</evidence>
<evidence type="ECO:0000256" key="1">
    <source>
        <dbReference type="ARBA" id="ARBA00001933"/>
    </source>
</evidence>
<dbReference type="SUPFAM" id="SSF56322">
    <property type="entry name" value="ADC synthase"/>
    <property type="match status" value="1"/>
</dbReference>
<dbReference type="RefSeq" id="WP_266341934.1">
    <property type="nucleotide sequence ID" value="NZ_JAPKNH010000001.1"/>
</dbReference>
<comment type="similarity">
    <text evidence="2 5">Belongs to the class-IV pyridoxal-phosphate-dependent aminotransferase family.</text>
</comment>
<keyword evidence="9" id="KW-1185">Reference proteome</keyword>
<evidence type="ECO:0000259" key="7">
    <source>
        <dbReference type="Pfam" id="PF00425"/>
    </source>
</evidence>
<dbReference type="Pfam" id="PF00425">
    <property type="entry name" value="Chorismate_bind"/>
    <property type="match status" value="1"/>
</dbReference>
<evidence type="ECO:0000256" key="6">
    <source>
        <dbReference type="RuleBase" id="RU004516"/>
    </source>
</evidence>
<evidence type="ECO:0000313" key="9">
    <source>
        <dbReference type="Proteomes" id="UP001596150"/>
    </source>
</evidence>
<keyword evidence="4 6" id="KW-0663">Pyridoxal phosphate</keyword>
<dbReference type="Gene3D" id="3.60.120.10">
    <property type="entry name" value="Anthranilate synthase"/>
    <property type="match status" value="1"/>
</dbReference>
<comment type="cofactor">
    <cofactor evidence="1 6">
        <name>pyridoxal 5'-phosphate</name>
        <dbReference type="ChEBI" id="CHEBI:597326"/>
    </cofactor>
</comment>
<protein>
    <recommendedName>
        <fullName evidence="3">Probable branched-chain-amino-acid aminotransferase</fullName>
    </recommendedName>
</protein>
<sequence length="596" mass="64836">MPPALPALLSRPFVLLEDRLSTSAAARLYHDPVEIIRCYAGEDIEAALRRVEAGLARGLHAAGYFGYELGYALQERLIASMPAGSALPLLWIGLFREPTTIAGGDLDAFFGELPPPQPPSPIEPRMDAFAHAEKVNRVLDYLAAGDAYQVNLTFPIDFRYEGDPLALYAALRANQPVAHGGIVAFDDTTILSVSPELFLEISDGKATTRPMKGTVPRQRETDSAAKVELREDPKQRAENLMIVDLLRNDLGRISEIGSVTVPSLFEVESYATFHALTSTVTSHLLPDTSLTQLLQAVFPCGSITGAPKLRAMEIIRELETAPRGVYTGSLGAIAPNGDLRFNVAIRTATLFADGNGRYDVGSGIVADSQASAEYAECLLKARVLTDLAEDYGLIETLRGSTDQGLARLDLHLARLATSAKALGFRFDWADTEARLEALAETFHPDNDHRVRLELRRDGTLDIIAPPLAAEPDRPVMTIIASLRADAGDPFLRHKTTRRQLYETAFAEAATSGADEAILVNRSGFVTEATRNNIFVERDGLLLTPPLADGLLPGILRQHLLETGDAIEQQLTPEDLATAPRWFLGNSLRGLRPGQMM</sequence>
<reference evidence="9" key="1">
    <citation type="journal article" date="2019" name="Int. J. Syst. Evol. Microbiol.">
        <title>The Global Catalogue of Microorganisms (GCM) 10K type strain sequencing project: providing services to taxonomists for standard genome sequencing and annotation.</title>
        <authorList>
            <consortium name="The Broad Institute Genomics Platform"/>
            <consortium name="The Broad Institute Genome Sequencing Center for Infectious Disease"/>
            <person name="Wu L."/>
            <person name="Ma J."/>
        </authorList>
    </citation>
    <scope>NUCLEOTIDE SEQUENCE [LARGE SCALE GENOMIC DNA]</scope>
    <source>
        <strain evidence="9">KACC 12633</strain>
    </source>
</reference>
<evidence type="ECO:0000256" key="5">
    <source>
        <dbReference type="RuleBase" id="RU004106"/>
    </source>
</evidence>
<comment type="caution">
    <text evidence="8">The sequence shown here is derived from an EMBL/GenBank/DDBJ whole genome shotgun (WGS) entry which is preliminary data.</text>
</comment>
<dbReference type="PROSITE" id="PS00770">
    <property type="entry name" value="AA_TRANSFER_CLASS_4"/>
    <property type="match status" value="1"/>
</dbReference>
<dbReference type="Gene3D" id="3.20.10.10">
    <property type="entry name" value="D-amino Acid Aminotransferase, subunit A, domain 2"/>
    <property type="match status" value="1"/>
</dbReference>
<accession>A0ABW0PTZ5</accession>
<dbReference type="InterPro" id="IPR005802">
    <property type="entry name" value="ADC_synth_comp_1"/>
</dbReference>
<gene>
    <name evidence="8" type="primary">pabB</name>
    <name evidence="8" type="ORF">ACFPP9_08700</name>
</gene>
<dbReference type="NCBIfam" id="TIGR00553">
    <property type="entry name" value="pabB"/>
    <property type="match status" value="1"/>
</dbReference>
<dbReference type="InterPro" id="IPR005801">
    <property type="entry name" value="ADC_synthase"/>
</dbReference>
<dbReference type="Proteomes" id="UP001596150">
    <property type="component" value="Unassembled WGS sequence"/>
</dbReference>
<proteinExistence type="inferred from homology"/>
<dbReference type="InterPro" id="IPR001544">
    <property type="entry name" value="Aminotrans_IV"/>
</dbReference>
<dbReference type="InterPro" id="IPR019999">
    <property type="entry name" value="Anth_synth_I-like"/>
</dbReference>
<name>A0ABW0PTZ5_9HYPH</name>
<organism evidence="8 9">
    <name type="scientific">Kaistia terrae</name>
    <dbReference type="NCBI Taxonomy" id="537017"/>
    <lineage>
        <taxon>Bacteria</taxon>
        <taxon>Pseudomonadati</taxon>
        <taxon>Pseudomonadota</taxon>
        <taxon>Alphaproteobacteria</taxon>
        <taxon>Hyphomicrobiales</taxon>
        <taxon>Kaistiaceae</taxon>
        <taxon>Kaistia</taxon>
    </lineage>
</organism>
<keyword evidence="8" id="KW-0808">Transferase</keyword>
<evidence type="ECO:0000313" key="8">
    <source>
        <dbReference type="EMBL" id="MFC5515845.1"/>
    </source>
</evidence>